<dbReference type="InterPro" id="IPR051540">
    <property type="entry name" value="S-2-haloacid_dehalogenase"/>
</dbReference>
<dbReference type="GO" id="GO:0016787">
    <property type="term" value="F:hydrolase activity"/>
    <property type="evidence" value="ECO:0007669"/>
    <property type="project" value="UniProtKB-KW"/>
</dbReference>
<dbReference type="EMBL" id="JAANBB010000075">
    <property type="protein sequence ID" value="KAF7551582.1"/>
    <property type="molecule type" value="Genomic_DNA"/>
</dbReference>
<dbReference type="InterPro" id="IPR036412">
    <property type="entry name" value="HAD-like_sf"/>
</dbReference>
<evidence type="ECO:0000313" key="3">
    <source>
        <dbReference type="Proteomes" id="UP000722485"/>
    </source>
</evidence>
<dbReference type="Proteomes" id="UP000722485">
    <property type="component" value="Unassembled WGS sequence"/>
</dbReference>
<evidence type="ECO:0000313" key="2">
    <source>
        <dbReference type="EMBL" id="KAF7551582.1"/>
    </source>
</evidence>
<protein>
    <recommendedName>
        <fullName evidence="4">Haloacid dehalogenase</fullName>
    </recommendedName>
</protein>
<sequence>MSSTAVPNPPTRSLTSFSVLTLDIYGTLIDWESSVFEFLRPLISRLPDSHPLKASSDTQEGKIAAARSLLAVETGIQREKPDLKYDALLTETYFRFAKELGIARGGGGNSTPDLQQEAEAFGASVGSWIPFPDTIDAMNRLHKHFKLVPLSNVDLGSFRKTCEGPLRGITPGFDAIYTAEDIGSYKPSLKNFDFLLEHLQKDFGLSEGQVLHTANSLTYDHVPAKQMGLTSVWISRRHESKTELAGDADQMIQDGKVGFSWRFRTLGEMADAVEREIAMKEVDRNLDI</sequence>
<dbReference type="AlphaFoldDB" id="A0A9P5LHV1"/>
<dbReference type="Gene3D" id="1.10.150.750">
    <property type="match status" value="1"/>
</dbReference>
<reference evidence="2" key="1">
    <citation type="submission" date="2020-03" db="EMBL/GenBank/DDBJ databases">
        <title>Draft Genome Sequence of Cylindrodendrum hubeiense.</title>
        <authorList>
            <person name="Buettner E."/>
            <person name="Kellner H."/>
        </authorList>
    </citation>
    <scope>NUCLEOTIDE SEQUENCE</scope>
    <source>
        <strain evidence="2">IHI 201604</strain>
    </source>
</reference>
<evidence type="ECO:0000256" key="1">
    <source>
        <dbReference type="ARBA" id="ARBA00022801"/>
    </source>
</evidence>
<dbReference type="Gene3D" id="3.40.50.1000">
    <property type="entry name" value="HAD superfamily/HAD-like"/>
    <property type="match status" value="1"/>
</dbReference>
<comment type="caution">
    <text evidence="2">The sequence shown here is derived from an EMBL/GenBank/DDBJ whole genome shotgun (WGS) entry which is preliminary data.</text>
</comment>
<organism evidence="2 3">
    <name type="scientific">Cylindrodendrum hubeiense</name>
    <dbReference type="NCBI Taxonomy" id="595255"/>
    <lineage>
        <taxon>Eukaryota</taxon>
        <taxon>Fungi</taxon>
        <taxon>Dikarya</taxon>
        <taxon>Ascomycota</taxon>
        <taxon>Pezizomycotina</taxon>
        <taxon>Sordariomycetes</taxon>
        <taxon>Hypocreomycetidae</taxon>
        <taxon>Hypocreales</taxon>
        <taxon>Nectriaceae</taxon>
        <taxon>Cylindrodendrum</taxon>
    </lineage>
</organism>
<dbReference type="InterPro" id="IPR023214">
    <property type="entry name" value="HAD_sf"/>
</dbReference>
<evidence type="ECO:0008006" key="4">
    <source>
        <dbReference type="Google" id="ProtNLM"/>
    </source>
</evidence>
<dbReference type="SFLD" id="SFLDG01129">
    <property type="entry name" value="C1.5:_HAD__Beta-PGM__Phosphata"/>
    <property type="match status" value="1"/>
</dbReference>
<keyword evidence="1" id="KW-0378">Hydrolase</keyword>
<dbReference type="PANTHER" id="PTHR43316:SF9">
    <property type="entry name" value="ACID DEHALOGENASE, PUTATIVE (AFU_ORTHOLOGUE AFUA_6G14460)-RELATED"/>
    <property type="match status" value="1"/>
</dbReference>
<dbReference type="PANTHER" id="PTHR43316">
    <property type="entry name" value="HYDROLASE, HALOACID DELAHOGENASE-RELATED"/>
    <property type="match status" value="1"/>
</dbReference>
<name>A0A9P5LHV1_9HYPO</name>
<gene>
    <name evidence="2" type="ORF">G7Z17_g4918</name>
</gene>
<dbReference type="Pfam" id="PF00702">
    <property type="entry name" value="Hydrolase"/>
    <property type="match status" value="1"/>
</dbReference>
<accession>A0A9P5LHV1</accession>
<dbReference type="OrthoDB" id="444127at2759"/>
<dbReference type="SFLD" id="SFLDS00003">
    <property type="entry name" value="Haloacid_Dehalogenase"/>
    <property type="match status" value="1"/>
</dbReference>
<dbReference type="SUPFAM" id="SSF56784">
    <property type="entry name" value="HAD-like"/>
    <property type="match status" value="1"/>
</dbReference>
<keyword evidence="3" id="KW-1185">Reference proteome</keyword>
<proteinExistence type="predicted"/>